<evidence type="ECO:0000313" key="2">
    <source>
        <dbReference type="Proteomes" id="UP000190235"/>
    </source>
</evidence>
<protein>
    <submittedName>
        <fullName evidence="1">Uncharacterized protein</fullName>
    </submittedName>
</protein>
<dbReference type="RefSeq" id="WP_079734756.1">
    <property type="nucleotide sequence ID" value="NZ_LT670848.1"/>
</dbReference>
<evidence type="ECO:0000313" key="1">
    <source>
        <dbReference type="EMBL" id="SHM68708.1"/>
    </source>
</evidence>
<reference evidence="2" key="1">
    <citation type="submission" date="2016-11" db="EMBL/GenBank/DDBJ databases">
        <authorList>
            <person name="Varghese N."/>
            <person name="Submissions S."/>
        </authorList>
    </citation>
    <scope>NUCLEOTIDE SEQUENCE [LARGE SCALE GENOMIC DNA]</scope>
    <source>
        <strain evidence="2">ACAM 48</strain>
    </source>
</reference>
<accession>A0A1M7KT29</accession>
<organism evidence="1 2">
    <name type="scientific">Salegentibacter salegens</name>
    <dbReference type="NCBI Taxonomy" id="143223"/>
    <lineage>
        <taxon>Bacteria</taxon>
        <taxon>Pseudomonadati</taxon>
        <taxon>Bacteroidota</taxon>
        <taxon>Flavobacteriia</taxon>
        <taxon>Flavobacteriales</taxon>
        <taxon>Flavobacteriaceae</taxon>
        <taxon>Salegentibacter</taxon>
    </lineage>
</organism>
<gene>
    <name evidence="1" type="ORF">SAMN05878281_1592</name>
</gene>
<dbReference type="OrthoDB" id="878468at2"/>
<dbReference type="Proteomes" id="UP000190235">
    <property type="component" value="Chromosome I"/>
</dbReference>
<keyword evidence="2" id="KW-1185">Reference proteome</keyword>
<dbReference type="STRING" id="143223.SAMN05878281_1592"/>
<dbReference type="EMBL" id="LT670848">
    <property type="protein sequence ID" value="SHM68708.1"/>
    <property type="molecule type" value="Genomic_DNA"/>
</dbReference>
<name>A0A1M7KT29_9FLAO</name>
<dbReference type="AlphaFoldDB" id="A0A1M7KT29"/>
<proteinExistence type="predicted"/>
<sequence length="62" mass="7154">MGFTNTDGEKLTTYIPTTHQHNLYMGNGICSRVFTYTKTGNYKVRFTFESHFVGEKTLELLN</sequence>